<reference evidence="1 2" key="1">
    <citation type="journal article" date="2018" name="IMA Fungus">
        <title>IMA Genome-F 9: Draft genome sequence of Annulohypoxylon stygium, Aspergillus mulundensis, Berkeleyomyces basicola (syn. Thielaviopsis basicola), Ceratocystis smalleyi, two Cercospora beticola strains, Coleophoma cylindrospora, Fusarium fracticaudum, Phialophora cf. hyalina, and Morchella septimelata.</title>
        <authorList>
            <person name="Wingfield B.D."/>
            <person name="Bills G.F."/>
            <person name="Dong Y."/>
            <person name="Huang W."/>
            <person name="Nel W.J."/>
            <person name="Swalarsk-Parry B.S."/>
            <person name="Vaghefi N."/>
            <person name="Wilken P.M."/>
            <person name="An Z."/>
            <person name="de Beer Z.W."/>
            <person name="De Vos L."/>
            <person name="Chen L."/>
            <person name="Duong T.A."/>
            <person name="Gao Y."/>
            <person name="Hammerbacher A."/>
            <person name="Kikkert J.R."/>
            <person name="Li Y."/>
            <person name="Li H."/>
            <person name="Li K."/>
            <person name="Li Q."/>
            <person name="Liu X."/>
            <person name="Ma X."/>
            <person name="Naidoo K."/>
            <person name="Pethybridge S.J."/>
            <person name="Sun J."/>
            <person name="Steenkamp E.T."/>
            <person name="van der Nest M.A."/>
            <person name="van Wyk S."/>
            <person name="Wingfield M.J."/>
            <person name="Xiong C."/>
            <person name="Yue Q."/>
            <person name="Zhang X."/>
        </authorList>
    </citation>
    <scope>NUCLEOTIDE SEQUENCE [LARGE SCALE GENOMIC DNA]</scope>
    <source>
        <strain evidence="1 2">BP 5553</strain>
    </source>
</reference>
<keyword evidence="2" id="KW-1185">Reference proteome</keyword>
<proteinExistence type="predicted"/>
<dbReference type="GeneID" id="43597395"/>
<accession>A0A370TNL0</accession>
<organism evidence="1 2">
    <name type="scientific">Venustampulla echinocandica</name>
    <dbReference type="NCBI Taxonomy" id="2656787"/>
    <lineage>
        <taxon>Eukaryota</taxon>
        <taxon>Fungi</taxon>
        <taxon>Dikarya</taxon>
        <taxon>Ascomycota</taxon>
        <taxon>Pezizomycotina</taxon>
        <taxon>Leotiomycetes</taxon>
        <taxon>Helotiales</taxon>
        <taxon>Pleuroascaceae</taxon>
        <taxon>Venustampulla</taxon>
    </lineage>
</organism>
<comment type="caution">
    <text evidence="1">The sequence shown here is derived from an EMBL/GenBank/DDBJ whole genome shotgun (WGS) entry which is preliminary data.</text>
</comment>
<gene>
    <name evidence="1" type="ORF">BP5553_04546</name>
</gene>
<sequence>MRLSRRDTICFLFHKSSAVTTFLLLSYVVVACEGGEDRRLPQPTLRLALEPRRQRPRSELKILQALRNSGTQGLLHHPCPIPTTRQTPQLLTCDGGFMRHIIPQIRICTRAVKKPPVTTYRAIHTATAKFITISPQGAPATREVEVYLGDPEEAFVLLDPEICQAFKRGTMLQGGCSMAHDQYLYPLKFHHDTRHFSHESSLYPRLEIPQDLPRQSDTNSSPATLHTYGATHAITLDGTPDEAFERSLRESAQRLQPILDELKDTESIPKDMSTNF</sequence>
<evidence type="ECO:0000313" key="1">
    <source>
        <dbReference type="EMBL" id="RDL37113.1"/>
    </source>
</evidence>
<name>A0A370TNL0_9HELO</name>
<protein>
    <submittedName>
        <fullName evidence="1">Uncharacterized protein</fullName>
    </submittedName>
</protein>
<dbReference type="OrthoDB" id="5330139at2759"/>
<dbReference type="RefSeq" id="XP_031869769.1">
    <property type="nucleotide sequence ID" value="XM_032013169.1"/>
</dbReference>
<dbReference type="AlphaFoldDB" id="A0A370TNL0"/>
<dbReference type="Proteomes" id="UP000254866">
    <property type="component" value="Unassembled WGS sequence"/>
</dbReference>
<evidence type="ECO:0000313" key="2">
    <source>
        <dbReference type="Proteomes" id="UP000254866"/>
    </source>
</evidence>
<dbReference type="STRING" id="2656787.A0A370TNL0"/>
<dbReference type="EMBL" id="NPIC01000003">
    <property type="protein sequence ID" value="RDL37113.1"/>
    <property type="molecule type" value="Genomic_DNA"/>
</dbReference>
<dbReference type="PROSITE" id="PS51257">
    <property type="entry name" value="PROKAR_LIPOPROTEIN"/>
    <property type="match status" value="1"/>
</dbReference>